<evidence type="ECO:0000313" key="1">
    <source>
        <dbReference type="Proteomes" id="UP000085678"/>
    </source>
</evidence>
<sequence length="645" mass="73496">MSSKKFADAIAKAQNHKLGIDPKAAALLELDFLARVNQFPNLYGGPVVRRAIQRYEELWLPLAARLKGQKIAAPLDIAWVWHCHMLSPLKYREDCMALVNSVIHHHLLSDQERSDCLLKTKGFWIQEYGPDVPFAVDLTDDISPSYDYQTKCSYNLEAAIERQSVFYYQVSLPHYRSWTFLEKAVQRYKMFLYLKQQNPDAFLVPCYDIDLVWHAHQVHPNIYQIDTVNILRKMLNHDDTVNDRSEGSKLDRANKLTRRLWQALYGVSIAQPGCMFRGSPPEGKIVAMTTAQVSSITSKHTHVTITKADAINVPPSTREGKVKIFLCKLSLPLGPSKKVFKRACKHIVSFKIPSGSFKGKRFFYDTGKHPYLILQAIDTTRTWCGCGGEEIGLSQHLLAYLVEEHLGKYHHFSLTVRFPEEELAKPDINEKYKALVSPQNPVTKELFGNNMDANMKDIEGALKISNKEGRTREVKDGGPVMIKTFDVVEEAAWPIVRCKLCLEQKRMQINSVRKTALRTSKEKIMEDYNDDLGEYVIEIDHDVQLEISSAPKEYKRCQKQALKGFKGVSVIKDNILVYGRRDTGGEAENDPDENLHALLECAREVGLKFNPRKMKYKMTEVAYKGHLFTATGVNPDPSEIDAILF</sequence>
<dbReference type="SUPFAM" id="SSF56672">
    <property type="entry name" value="DNA/RNA polymerases"/>
    <property type="match status" value="1"/>
</dbReference>
<dbReference type="RefSeq" id="XP_023932117.1">
    <property type="nucleotide sequence ID" value="XM_024076349.1"/>
</dbReference>
<reference evidence="2" key="1">
    <citation type="submission" date="2025-08" db="UniProtKB">
        <authorList>
            <consortium name="RefSeq"/>
        </authorList>
    </citation>
    <scope>IDENTIFICATION</scope>
    <source>
        <tissue evidence="2">Gonads</tissue>
    </source>
</reference>
<name>A0A2R2MQ27_LINAN</name>
<accession>A0A2R2MQ27</accession>
<dbReference type="Pfam" id="PF07173">
    <property type="entry name" value="GRDP-like"/>
    <property type="match status" value="1"/>
</dbReference>
<keyword evidence="1" id="KW-1185">Reference proteome</keyword>
<dbReference type="OrthoDB" id="2684236at2759"/>
<dbReference type="AlphaFoldDB" id="A0A2R2MQ27"/>
<protein>
    <submittedName>
        <fullName evidence="2">Uncharacterized protein LOC106156973</fullName>
    </submittedName>
</protein>
<dbReference type="InterPro" id="IPR009836">
    <property type="entry name" value="GRDP-like"/>
</dbReference>
<organism evidence="1 2">
    <name type="scientific">Lingula anatina</name>
    <name type="common">Brachiopod</name>
    <name type="synonym">Lingula unguis</name>
    <dbReference type="NCBI Taxonomy" id="7574"/>
    <lineage>
        <taxon>Eukaryota</taxon>
        <taxon>Metazoa</taxon>
        <taxon>Spiralia</taxon>
        <taxon>Lophotrochozoa</taxon>
        <taxon>Brachiopoda</taxon>
        <taxon>Linguliformea</taxon>
        <taxon>Lingulata</taxon>
        <taxon>Lingulida</taxon>
        <taxon>Linguloidea</taxon>
        <taxon>Lingulidae</taxon>
        <taxon>Lingula</taxon>
    </lineage>
</organism>
<dbReference type="GeneID" id="106156973"/>
<dbReference type="Gene3D" id="3.30.70.270">
    <property type="match status" value="1"/>
</dbReference>
<gene>
    <name evidence="2" type="primary">LOC106156973</name>
</gene>
<dbReference type="InParanoid" id="A0A2R2MQ27"/>
<evidence type="ECO:0000313" key="2">
    <source>
        <dbReference type="RefSeq" id="XP_023932117.1"/>
    </source>
</evidence>
<dbReference type="PANTHER" id="PTHR34365:SF7">
    <property type="entry name" value="GLYCINE-RICH DOMAIN-CONTAINING PROTEIN 1"/>
    <property type="match status" value="1"/>
</dbReference>
<proteinExistence type="predicted"/>
<dbReference type="KEGG" id="lak:106156973"/>
<dbReference type="Proteomes" id="UP000085678">
    <property type="component" value="Unplaced"/>
</dbReference>
<dbReference type="STRING" id="7574.A0A2R2MQ27"/>
<dbReference type="InterPro" id="IPR043128">
    <property type="entry name" value="Rev_trsase/Diguanyl_cyclase"/>
</dbReference>
<dbReference type="InterPro" id="IPR043502">
    <property type="entry name" value="DNA/RNA_pol_sf"/>
</dbReference>
<dbReference type="PANTHER" id="PTHR34365">
    <property type="entry name" value="ENOLASE (DUF1399)"/>
    <property type="match status" value="1"/>
</dbReference>